<reference evidence="1 2" key="1">
    <citation type="submission" date="2018-01" db="EMBL/GenBank/DDBJ databases">
        <title>Genome sequence of the PGP bacterium Paenibacillus illinoisensis E3.</title>
        <authorList>
            <person name="Rolli E."/>
            <person name="Marasco R."/>
            <person name="Bessem C."/>
            <person name="Michoud G."/>
            <person name="Gaiarsa S."/>
            <person name="Borin S."/>
            <person name="Daffonchio D."/>
        </authorList>
    </citation>
    <scope>NUCLEOTIDE SEQUENCE [LARGE SCALE GENOMIC DNA]</scope>
    <source>
        <strain evidence="1 2">E3</strain>
    </source>
</reference>
<protein>
    <submittedName>
        <fullName evidence="1">Uncharacterized protein</fullName>
    </submittedName>
</protein>
<evidence type="ECO:0000313" key="1">
    <source>
        <dbReference type="EMBL" id="PYY28275.1"/>
    </source>
</evidence>
<organism evidence="1 2">
    <name type="scientific">Paenibacillus illinoisensis</name>
    <dbReference type="NCBI Taxonomy" id="59845"/>
    <lineage>
        <taxon>Bacteria</taxon>
        <taxon>Bacillati</taxon>
        <taxon>Bacillota</taxon>
        <taxon>Bacilli</taxon>
        <taxon>Bacillales</taxon>
        <taxon>Paenibacillaceae</taxon>
        <taxon>Paenibacillus</taxon>
    </lineage>
</organism>
<dbReference type="Proteomes" id="UP000247459">
    <property type="component" value="Unassembled WGS sequence"/>
</dbReference>
<dbReference type="RefSeq" id="WP_110820928.1">
    <property type="nucleotide sequence ID" value="NZ_PRLG01000020.1"/>
</dbReference>
<dbReference type="OrthoDB" id="9900913at2"/>
<comment type="caution">
    <text evidence="1">The sequence shown here is derived from an EMBL/GenBank/DDBJ whole genome shotgun (WGS) entry which is preliminary data.</text>
</comment>
<dbReference type="EMBL" id="PRLG01000020">
    <property type="protein sequence ID" value="PYY28275.1"/>
    <property type="molecule type" value="Genomic_DNA"/>
</dbReference>
<gene>
    <name evidence="1" type="ORF">PIL02S_03421</name>
</gene>
<name>A0A2W0CIX8_9BACL</name>
<accession>A0A2W0CIX8</accession>
<proteinExistence type="predicted"/>
<evidence type="ECO:0000313" key="2">
    <source>
        <dbReference type="Proteomes" id="UP000247459"/>
    </source>
</evidence>
<sequence length="91" mass="10137">MEIVDNRVAVAATVEHGDVLVTELGNYVFIAYDENSGSYGFAWIGEGLEIREWQDDLDNIAVGSKIRGTTIVSIIKNEDITITFNKERSNE</sequence>
<dbReference type="AlphaFoldDB" id="A0A2W0CIX8"/>